<organism evidence="3 4">
    <name type="scientific">Allocoleopsis franciscana PCC 7113</name>
    <dbReference type="NCBI Taxonomy" id="1173027"/>
    <lineage>
        <taxon>Bacteria</taxon>
        <taxon>Bacillati</taxon>
        <taxon>Cyanobacteriota</taxon>
        <taxon>Cyanophyceae</taxon>
        <taxon>Coleofasciculales</taxon>
        <taxon>Coleofasciculaceae</taxon>
        <taxon>Allocoleopsis</taxon>
        <taxon>Allocoleopsis franciscana</taxon>
    </lineage>
</organism>
<evidence type="ECO:0000313" key="3">
    <source>
        <dbReference type="EMBL" id="AFZ20601.1"/>
    </source>
</evidence>
<gene>
    <name evidence="3" type="ORF">Mic7113_4940</name>
</gene>
<reference evidence="3 4" key="1">
    <citation type="submission" date="2012-06" db="EMBL/GenBank/DDBJ databases">
        <title>Finished chromosome of genome of Microcoleus sp. PCC 7113.</title>
        <authorList>
            <consortium name="US DOE Joint Genome Institute"/>
            <person name="Gugger M."/>
            <person name="Coursin T."/>
            <person name="Rippka R."/>
            <person name="Tandeau De Marsac N."/>
            <person name="Huntemann M."/>
            <person name="Wei C.-L."/>
            <person name="Han J."/>
            <person name="Detter J.C."/>
            <person name="Han C."/>
            <person name="Tapia R."/>
            <person name="Chen A."/>
            <person name="Kyrpides N."/>
            <person name="Mavromatis K."/>
            <person name="Markowitz V."/>
            <person name="Szeto E."/>
            <person name="Ivanova N."/>
            <person name="Pagani I."/>
            <person name="Pati A."/>
            <person name="Goodwin L."/>
            <person name="Nordberg H.P."/>
            <person name="Cantor M.N."/>
            <person name="Hua S.X."/>
            <person name="Woyke T."/>
            <person name="Kerfeld C.A."/>
        </authorList>
    </citation>
    <scope>NUCLEOTIDE SEQUENCE [LARGE SCALE GENOMIC DNA]</scope>
    <source>
        <strain evidence="3 4">PCC 7113</strain>
    </source>
</reference>
<sequence length="78" mass="9119">MKTLTPKQPASEQNEKRLQPTQPSNSKLKSRKTRKWLKFVEFGVVGCATWLNPNAGFLIFLLKLCFQILELLQDERER</sequence>
<evidence type="ECO:0008006" key="5">
    <source>
        <dbReference type="Google" id="ProtNLM"/>
    </source>
</evidence>
<evidence type="ECO:0000256" key="1">
    <source>
        <dbReference type="SAM" id="MobiDB-lite"/>
    </source>
</evidence>
<keyword evidence="2" id="KW-0472">Membrane</keyword>
<feature type="compositionally biased region" description="Polar residues" evidence="1">
    <location>
        <begin position="1"/>
        <end position="12"/>
    </location>
</feature>
<dbReference type="HOGENOM" id="CLU_2618075_0_0_3"/>
<dbReference type="eggNOG" id="ENOG502ZI98">
    <property type="taxonomic scope" value="Bacteria"/>
</dbReference>
<keyword evidence="2" id="KW-0812">Transmembrane</keyword>
<keyword evidence="2" id="KW-1133">Transmembrane helix</keyword>
<dbReference type="EMBL" id="CP003630">
    <property type="protein sequence ID" value="AFZ20601.1"/>
    <property type="molecule type" value="Genomic_DNA"/>
</dbReference>
<feature type="transmembrane region" description="Helical" evidence="2">
    <location>
        <begin position="39"/>
        <end position="62"/>
    </location>
</feature>
<name>K9WLD4_9CYAN</name>
<dbReference type="STRING" id="1173027.Mic7113_4940"/>
<dbReference type="AlphaFoldDB" id="K9WLD4"/>
<proteinExistence type="predicted"/>
<feature type="region of interest" description="Disordered" evidence="1">
    <location>
        <begin position="1"/>
        <end position="31"/>
    </location>
</feature>
<dbReference type="KEGG" id="mic:Mic7113_4940"/>
<protein>
    <recommendedName>
        <fullName evidence="5">Transmembrane protein</fullName>
    </recommendedName>
</protein>
<dbReference type="OrthoDB" id="9949868at2"/>
<dbReference type="Proteomes" id="UP000010471">
    <property type="component" value="Chromosome"/>
</dbReference>
<dbReference type="RefSeq" id="WP_015184736.1">
    <property type="nucleotide sequence ID" value="NC_019738.1"/>
</dbReference>
<evidence type="ECO:0000256" key="2">
    <source>
        <dbReference type="SAM" id="Phobius"/>
    </source>
</evidence>
<keyword evidence="4" id="KW-1185">Reference proteome</keyword>
<evidence type="ECO:0000313" key="4">
    <source>
        <dbReference type="Proteomes" id="UP000010471"/>
    </source>
</evidence>
<accession>K9WLD4</accession>